<name>A0A922T4X7_9HYPH</name>
<evidence type="ECO:0000313" key="2">
    <source>
        <dbReference type="Proteomes" id="UP000052167"/>
    </source>
</evidence>
<evidence type="ECO:0000313" key="1">
    <source>
        <dbReference type="EMBL" id="KEQ02438.1"/>
    </source>
</evidence>
<dbReference type="AlphaFoldDB" id="A0A922T4X7"/>
<gene>
    <name evidence="1" type="ORF">GV68_22005</name>
</gene>
<comment type="caution">
    <text evidence="1">The sequence shown here is derived from an EMBL/GenBank/DDBJ whole genome shotgun (WGS) entry which is preliminary data.</text>
</comment>
<sequence>MLRILNGIQGSANAQIIMATHSPILMAVPGARLLEITRASPAETELCDTSHFKLYRDFTVDPGDFVDRALRDEI</sequence>
<accession>A0A922T4X7</accession>
<proteinExistence type="predicted"/>
<keyword evidence="2" id="KW-1185">Reference proteome</keyword>
<evidence type="ECO:0008006" key="3">
    <source>
        <dbReference type="Google" id="ProtNLM"/>
    </source>
</evidence>
<reference evidence="1 2" key="1">
    <citation type="submission" date="2014-06" db="EMBL/GenBank/DDBJ databases">
        <title>Rhizobium pelagicum/R2-400B4.</title>
        <authorList>
            <person name="Kimes N.E."/>
            <person name="Lopez-Perez M."/>
        </authorList>
    </citation>
    <scope>NUCLEOTIDE SEQUENCE [LARGE SCALE GENOMIC DNA]</scope>
    <source>
        <strain evidence="1 2">R2-400B4</strain>
    </source>
</reference>
<dbReference type="Proteomes" id="UP000052167">
    <property type="component" value="Unassembled WGS sequence"/>
</dbReference>
<organism evidence="1 2">
    <name type="scientific">Pseudorhizobium pelagicum</name>
    <dbReference type="NCBI Taxonomy" id="1509405"/>
    <lineage>
        <taxon>Bacteria</taxon>
        <taxon>Pseudomonadati</taxon>
        <taxon>Pseudomonadota</taxon>
        <taxon>Alphaproteobacteria</taxon>
        <taxon>Hyphomicrobiales</taxon>
        <taxon>Rhizobiaceae</taxon>
        <taxon>Rhizobium/Agrobacterium group</taxon>
        <taxon>Pseudorhizobium</taxon>
    </lineage>
</organism>
<dbReference type="EMBL" id="JOKJ01000053">
    <property type="protein sequence ID" value="KEQ02438.1"/>
    <property type="molecule type" value="Genomic_DNA"/>
</dbReference>
<protein>
    <recommendedName>
        <fullName evidence="3">ATPase AAA-type core domain-containing protein</fullName>
    </recommendedName>
</protein>